<dbReference type="Gene3D" id="3.30.420.10">
    <property type="entry name" value="Ribonuclease H-like superfamily/Ribonuclease H"/>
    <property type="match status" value="1"/>
</dbReference>
<dbReference type="PROSITE" id="PS50994">
    <property type="entry name" value="INTEGRASE"/>
    <property type="match status" value="1"/>
</dbReference>
<dbReference type="GO" id="GO:0015074">
    <property type="term" value="P:DNA integration"/>
    <property type="evidence" value="ECO:0007669"/>
    <property type="project" value="InterPro"/>
</dbReference>
<dbReference type="InterPro" id="IPR001584">
    <property type="entry name" value="Integrase_cat-core"/>
</dbReference>
<dbReference type="GO" id="GO:0003676">
    <property type="term" value="F:nucleic acid binding"/>
    <property type="evidence" value="ECO:0007669"/>
    <property type="project" value="InterPro"/>
</dbReference>
<dbReference type="EMBL" id="QICA01000039">
    <property type="protein sequence ID" value="RNL35238.1"/>
    <property type="molecule type" value="Genomic_DNA"/>
</dbReference>
<protein>
    <submittedName>
        <fullName evidence="3">IS21 family transposase</fullName>
    </submittedName>
</protein>
<accession>A0A3N0AN62</accession>
<dbReference type="Pfam" id="PF22483">
    <property type="entry name" value="Mu-transpos_C_2"/>
    <property type="match status" value="1"/>
</dbReference>
<dbReference type="InterPro" id="IPR012337">
    <property type="entry name" value="RNaseH-like_sf"/>
</dbReference>
<dbReference type="InterPro" id="IPR036397">
    <property type="entry name" value="RNaseH_sf"/>
</dbReference>
<evidence type="ECO:0000313" key="3">
    <source>
        <dbReference type="EMBL" id="RNL35238.1"/>
    </source>
</evidence>
<organism evidence="3 4">
    <name type="scientific">Adlercreutzia equolifaciens subsp. celatus DSM 18785</name>
    <dbReference type="NCBI Taxonomy" id="1121021"/>
    <lineage>
        <taxon>Bacteria</taxon>
        <taxon>Bacillati</taxon>
        <taxon>Actinomycetota</taxon>
        <taxon>Coriobacteriia</taxon>
        <taxon>Eggerthellales</taxon>
        <taxon>Eggerthellaceae</taxon>
        <taxon>Adlercreutzia</taxon>
    </lineage>
</organism>
<dbReference type="Proteomes" id="UP000278327">
    <property type="component" value="Unassembled WGS sequence"/>
</dbReference>
<dbReference type="PANTHER" id="PTHR35004">
    <property type="entry name" value="TRANSPOSASE RV3428C-RELATED"/>
    <property type="match status" value="1"/>
</dbReference>
<dbReference type="InterPro" id="IPR054353">
    <property type="entry name" value="IstA-like_C"/>
</dbReference>
<dbReference type="RefSeq" id="WP_117285287.1">
    <property type="nucleotide sequence ID" value="NZ_JAMTCE010000032.1"/>
</dbReference>
<reference evidence="3 4" key="1">
    <citation type="journal article" date="2019" name="Microbiol. Resour. Announc.">
        <title>Draft Genome Sequences of Type Strains of Gordonibacter faecihominis, Paraeggerthella hongkongensis, Parvibacter caecicola,Slackia equolifaciens, Slackia faecicanis, and Slackia isoflavoniconvertens.</title>
        <authorList>
            <person name="Danylec N."/>
            <person name="Stoll D.A."/>
            <person name="Dotsch A."/>
            <person name="Huch M."/>
        </authorList>
    </citation>
    <scope>NUCLEOTIDE SEQUENCE [LARGE SCALE GENOMIC DNA]</scope>
    <source>
        <strain evidence="3 4">DSM 18785</strain>
    </source>
</reference>
<dbReference type="SUPFAM" id="SSF53098">
    <property type="entry name" value="Ribonuclease H-like"/>
    <property type="match status" value="1"/>
</dbReference>
<feature type="domain" description="Integrase catalytic" evidence="2">
    <location>
        <begin position="113"/>
        <end position="287"/>
    </location>
</feature>
<evidence type="ECO:0000256" key="1">
    <source>
        <dbReference type="ARBA" id="ARBA00009277"/>
    </source>
</evidence>
<sequence>MGELNIYRQLGIKPNFSEIARRYGFDRHTIASYWEEGGDIDDGRCRRTSGFDRHRAVIEEKAALPGVTKKAVHEFLLHRSGDAGLPGYNAFTHYCRTRGIAFSDPGGPEPHPRFETPPGRQLQFDWKESLSMRSRRGELFEFNVFTATLGCSRLHRFVYSRTRTTDDLLACFTAVIRSLGGVPEEWLTDNMSSVVTFSGGRRARSERVLRFAREAGFDLQLCRPGMPETKGKDESANRFLSRLAAYDGDFEDEAELIAVIAHIEARSNAEPNDSTGVPPAALFMREKESLRPVGNMRLLEDMVGDVREQTVPATMLVRAAGREWSVPRKCIGRRVRVIAMPGGQIRITMAGELVAVHDSSQGTRKVNYTEEHYADAISGKARFADADIRAAARENLELLDRMGGAADE</sequence>
<keyword evidence="4" id="KW-1185">Reference proteome</keyword>
<dbReference type="AlphaFoldDB" id="A0A3N0AN62"/>
<evidence type="ECO:0000313" key="4">
    <source>
        <dbReference type="Proteomes" id="UP000278327"/>
    </source>
</evidence>
<dbReference type="NCBIfam" id="NF033546">
    <property type="entry name" value="transpos_IS21"/>
    <property type="match status" value="1"/>
</dbReference>
<dbReference type="PANTHER" id="PTHR35004:SF6">
    <property type="entry name" value="TRANSPOSASE"/>
    <property type="match status" value="1"/>
</dbReference>
<name>A0A3N0AN62_9ACTN</name>
<comment type="caution">
    <text evidence="3">The sequence shown here is derived from an EMBL/GenBank/DDBJ whole genome shotgun (WGS) entry which is preliminary data.</text>
</comment>
<evidence type="ECO:0000259" key="2">
    <source>
        <dbReference type="PROSITE" id="PS50994"/>
    </source>
</evidence>
<comment type="similarity">
    <text evidence="1">Belongs to the transposase IS21/IS408/IS1162 family.</text>
</comment>
<proteinExistence type="inferred from homology"/>
<gene>
    <name evidence="3" type="ORF">DMP10_12135</name>
</gene>